<accession>A0A7R8WQ44</accession>
<dbReference type="EMBL" id="OB669580">
    <property type="protein sequence ID" value="CAD7234715.1"/>
    <property type="molecule type" value="Genomic_DNA"/>
</dbReference>
<organism evidence="1">
    <name type="scientific">Cyprideis torosa</name>
    <dbReference type="NCBI Taxonomy" id="163714"/>
    <lineage>
        <taxon>Eukaryota</taxon>
        <taxon>Metazoa</taxon>
        <taxon>Ecdysozoa</taxon>
        <taxon>Arthropoda</taxon>
        <taxon>Crustacea</taxon>
        <taxon>Oligostraca</taxon>
        <taxon>Ostracoda</taxon>
        <taxon>Podocopa</taxon>
        <taxon>Podocopida</taxon>
        <taxon>Cytherocopina</taxon>
        <taxon>Cytheroidea</taxon>
        <taxon>Cytherideidae</taxon>
        <taxon>Cyprideis</taxon>
    </lineage>
</organism>
<gene>
    <name evidence="1" type="ORF">CTOB1V02_LOCUS12531</name>
</gene>
<proteinExistence type="predicted"/>
<reference evidence="1" key="1">
    <citation type="submission" date="2020-11" db="EMBL/GenBank/DDBJ databases">
        <authorList>
            <person name="Tran Van P."/>
        </authorList>
    </citation>
    <scope>NUCLEOTIDE SEQUENCE</scope>
</reference>
<name>A0A7R8WQ44_9CRUS</name>
<dbReference type="AlphaFoldDB" id="A0A7R8WQ44"/>
<sequence length="72" mass="7828">MVWMGCSDASTVTLEPRIRAKFPSVRIGDAYHANTHGPCVLIRSGKCQRKNDSPSCQPIKLDSLGVLVLAQC</sequence>
<protein>
    <submittedName>
        <fullName evidence="1">Uncharacterized protein</fullName>
    </submittedName>
</protein>
<evidence type="ECO:0000313" key="1">
    <source>
        <dbReference type="EMBL" id="CAD7234715.1"/>
    </source>
</evidence>